<protein>
    <submittedName>
        <fullName evidence="1">Uncharacterized protein</fullName>
    </submittedName>
</protein>
<gene>
    <name evidence="1" type="ORF">FA95DRAFT_844974</name>
</gene>
<dbReference type="Proteomes" id="UP000814033">
    <property type="component" value="Unassembled WGS sequence"/>
</dbReference>
<sequence length="539" mass="58959">MDLIQGGHTFSEDHFLGKSQNEQTVKQTQIKHKPKIQSKREVADSPSASERLAPASQCSSSSSGSAVACERRPCVQVVEKPIKITGQTKARRTHSSREASLAGNACSPGSDAEQSVGIAPVSDARSEPWLIESPTRSLPSSSGGSVSRSRSKATTAILDVRGLTWGRMLDDAGTASAGIKALATADGCPNSLAQDSQAATRDDDRCSSLGPSESASQVPVRSWIQPFLEPSVSKYFSEHVPKSQHAVPEQTERREHQTLDGHRDRGRTDWDAPRQHTPEQDIQRRLAPSLYAAHDASESFTLGNDGFKRTPLDGRTQNHRRSPSPEIIDLIPYSAQDSLLASLHGVQQDTLEEVQASDFDSYLYDGHDTHCDSRQLHDLQEGEGDLSEAGDDTAQDRWDAQDYTYASTWSDGIDYLPAEPSLVDMDVAQDAEDFESTYAMETEASQVELVEALQYERGLYDDVLHDSSDGFREGESVADDTDGDETTSGEEAWQPQGDLLLSRRGGRGHARSQPRTVHGVEIDVARAMNARAHWHPQKL</sequence>
<evidence type="ECO:0000313" key="1">
    <source>
        <dbReference type="EMBL" id="KAI0049608.1"/>
    </source>
</evidence>
<dbReference type="EMBL" id="MU275871">
    <property type="protein sequence ID" value="KAI0049608.1"/>
    <property type="molecule type" value="Genomic_DNA"/>
</dbReference>
<organism evidence="1 2">
    <name type="scientific">Auriscalpium vulgare</name>
    <dbReference type="NCBI Taxonomy" id="40419"/>
    <lineage>
        <taxon>Eukaryota</taxon>
        <taxon>Fungi</taxon>
        <taxon>Dikarya</taxon>
        <taxon>Basidiomycota</taxon>
        <taxon>Agaricomycotina</taxon>
        <taxon>Agaricomycetes</taxon>
        <taxon>Russulales</taxon>
        <taxon>Auriscalpiaceae</taxon>
        <taxon>Auriscalpium</taxon>
    </lineage>
</organism>
<keyword evidence="2" id="KW-1185">Reference proteome</keyword>
<reference evidence="1" key="2">
    <citation type="journal article" date="2022" name="New Phytol.">
        <title>Evolutionary transition to the ectomycorrhizal habit in the genomes of a hyperdiverse lineage of mushroom-forming fungi.</title>
        <authorList>
            <person name="Looney B."/>
            <person name="Miyauchi S."/>
            <person name="Morin E."/>
            <person name="Drula E."/>
            <person name="Courty P.E."/>
            <person name="Kohler A."/>
            <person name="Kuo A."/>
            <person name="LaButti K."/>
            <person name="Pangilinan J."/>
            <person name="Lipzen A."/>
            <person name="Riley R."/>
            <person name="Andreopoulos W."/>
            <person name="He G."/>
            <person name="Johnson J."/>
            <person name="Nolan M."/>
            <person name="Tritt A."/>
            <person name="Barry K.W."/>
            <person name="Grigoriev I.V."/>
            <person name="Nagy L.G."/>
            <person name="Hibbett D."/>
            <person name="Henrissat B."/>
            <person name="Matheny P.B."/>
            <person name="Labbe J."/>
            <person name="Martin F.M."/>
        </authorList>
    </citation>
    <scope>NUCLEOTIDE SEQUENCE</scope>
    <source>
        <strain evidence="1">FP105234-sp</strain>
    </source>
</reference>
<comment type="caution">
    <text evidence="1">The sequence shown here is derived from an EMBL/GenBank/DDBJ whole genome shotgun (WGS) entry which is preliminary data.</text>
</comment>
<evidence type="ECO:0000313" key="2">
    <source>
        <dbReference type="Proteomes" id="UP000814033"/>
    </source>
</evidence>
<accession>A0ACB8S0F5</accession>
<proteinExistence type="predicted"/>
<reference evidence="1" key="1">
    <citation type="submission" date="2021-02" db="EMBL/GenBank/DDBJ databases">
        <authorList>
            <consortium name="DOE Joint Genome Institute"/>
            <person name="Ahrendt S."/>
            <person name="Looney B.P."/>
            <person name="Miyauchi S."/>
            <person name="Morin E."/>
            <person name="Drula E."/>
            <person name="Courty P.E."/>
            <person name="Chicoki N."/>
            <person name="Fauchery L."/>
            <person name="Kohler A."/>
            <person name="Kuo A."/>
            <person name="Labutti K."/>
            <person name="Pangilinan J."/>
            <person name="Lipzen A."/>
            <person name="Riley R."/>
            <person name="Andreopoulos W."/>
            <person name="He G."/>
            <person name="Johnson J."/>
            <person name="Barry K.W."/>
            <person name="Grigoriev I.V."/>
            <person name="Nagy L."/>
            <person name="Hibbett D."/>
            <person name="Henrissat B."/>
            <person name="Matheny P.B."/>
            <person name="Labbe J."/>
            <person name="Martin F."/>
        </authorList>
    </citation>
    <scope>NUCLEOTIDE SEQUENCE</scope>
    <source>
        <strain evidence="1">FP105234-sp</strain>
    </source>
</reference>
<name>A0ACB8S0F5_9AGAM</name>